<dbReference type="GO" id="GO:0006457">
    <property type="term" value="P:protein folding"/>
    <property type="evidence" value="ECO:0007669"/>
    <property type="project" value="InterPro"/>
</dbReference>
<dbReference type="Pfam" id="PF01025">
    <property type="entry name" value="GrpE"/>
    <property type="match status" value="1"/>
</dbReference>
<dbReference type="PANTHER" id="PTHR21237:SF23">
    <property type="entry name" value="GRPE PROTEIN HOMOLOG, MITOCHONDRIAL"/>
    <property type="match status" value="1"/>
</dbReference>
<dbReference type="OrthoDB" id="9789811at2"/>
<feature type="coiled-coil region" evidence="6">
    <location>
        <begin position="44"/>
        <end position="71"/>
    </location>
</feature>
<keyword evidence="9" id="KW-1185">Reference proteome</keyword>
<dbReference type="Proteomes" id="UP000266385">
    <property type="component" value="Unassembled WGS sequence"/>
</dbReference>
<evidence type="ECO:0000313" key="8">
    <source>
        <dbReference type="EMBL" id="RIJ26626.1"/>
    </source>
</evidence>
<dbReference type="GO" id="GO:0042803">
    <property type="term" value="F:protein homodimerization activity"/>
    <property type="evidence" value="ECO:0007669"/>
    <property type="project" value="InterPro"/>
</dbReference>
<evidence type="ECO:0000256" key="7">
    <source>
        <dbReference type="SAM" id="MobiDB-lite"/>
    </source>
</evidence>
<comment type="function">
    <text evidence="4">Participates actively in the response to hyperosmotic and heat shock by preventing the aggregation of stress-denatured proteins, in association with DnaK and GrpE. It is the nucleotide exchange factor for DnaK and may function as a thermosensor. Unfolded proteins bind initially to DnaJ; upon interaction with the DnaJ-bound protein, DnaK hydrolyzes its bound ATP, resulting in the formation of a stable complex. GrpE releases ADP from DnaK; ATP binding to DnaK triggers the release of the substrate protein, thus completing the reaction cycle. Several rounds of ATP-dependent interactions between DnaJ, DnaK and GrpE are required for fully efficient folding.</text>
</comment>
<comment type="subcellular location">
    <subcellularLocation>
        <location evidence="4">Cytoplasm</location>
    </subcellularLocation>
</comment>
<dbReference type="PRINTS" id="PR00773">
    <property type="entry name" value="GRPEPROTEIN"/>
</dbReference>
<evidence type="ECO:0000256" key="4">
    <source>
        <dbReference type="HAMAP-Rule" id="MF_01151"/>
    </source>
</evidence>
<evidence type="ECO:0000256" key="1">
    <source>
        <dbReference type="ARBA" id="ARBA00009054"/>
    </source>
</evidence>
<dbReference type="GO" id="GO:0000774">
    <property type="term" value="F:adenyl-nucleotide exchange factor activity"/>
    <property type="evidence" value="ECO:0007669"/>
    <property type="project" value="InterPro"/>
</dbReference>
<dbReference type="AlphaFoldDB" id="A0A399R4V6"/>
<dbReference type="InterPro" id="IPR000740">
    <property type="entry name" value="GrpE"/>
</dbReference>
<organism evidence="8 9">
    <name type="scientific">Henriciella mobilis</name>
    <dbReference type="NCBI Taxonomy" id="2305467"/>
    <lineage>
        <taxon>Bacteria</taxon>
        <taxon>Pseudomonadati</taxon>
        <taxon>Pseudomonadota</taxon>
        <taxon>Alphaproteobacteria</taxon>
        <taxon>Hyphomonadales</taxon>
        <taxon>Hyphomonadaceae</taxon>
        <taxon>Henriciella</taxon>
    </lineage>
</organism>
<dbReference type="SUPFAM" id="SSF51064">
    <property type="entry name" value="Head domain of nucleotide exchange factor GrpE"/>
    <property type="match status" value="1"/>
</dbReference>
<comment type="similarity">
    <text evidence="1 4 5">Belongs to the GrpE family.</text>
</comment>
<comment type="caution">
    <text evidence="8">The sequence shown here is derived from an EMBL/GenBank/DDBJ whole genome shotgun (WGS) entry which is preliminary data.</text>
</comment>
<dbReference type="GO" id="GO:0005737">
    <property type="term" value="C:cytoplasm"/>
    <property type="evidence" value="ECO:0007669"/>
    <property type="project" value="UniProtKB-SubCell"/>
</dbReference>
<dbReference type="GO" id="GO:0051087">
    <property type="term" value="F:protein-folding chaperone binding"/>
    <property type="evidence" value="ECO:0007669"/>
    <property type="project" value="InterPro"/>
</dbReference>
<feature type="region of interest" description="Disordered" evidence="7">
    <location>
        <begin position="1"/>
        <end position="38"/>
    </location>
</feature>
<protein>
    <recommendedName>
        <fullName evidence="4">Protein GrpE</fullName>
    </recommendedName>
    <alternativeName>
        <fullName evidence="4">HSP-70 cofactor</fullName>
    </alternativeName>
</protein>
<dbReference type="InterPro" id="IPR013805">
    <property type="entry name" value="GrpE_CC"/>
</dbReference>
<evidence type="ECO:0000313" key="9">
    <source>
        <dbReference type="Proteomes" id="UP000266385"/>
    </source>
</evidence>
<keyword evidence="3 4" id="KW-0143">Chaperone</keyword>
<proteinExistence type="inferred from homology"/>
<reference evidence="8 9" key="1">
    <citation type="submission" date="2018-08" db="EMBL/GenBank/DDBJ databases">
        <title>Henriciella mobilis sp. nov., isolated from seawater.</title>
        <authorList>
            <person name="Cheng H."/>
            <person name="Wu Y.-H."/>
            <person name="Xu X.-W."/>
            <person name="Guo L.-L."/>
        </authorList>
    </citation>
    <scope>NUCLEOTIDE SEQUENCE [LARGE SCALE GENOMIC DNA]</scope>
    <source>
        <strain evidence="8 9">JN25</strain>
    </source>
</reference>
<name>A0A399R4V6_9PROT</name>
<dbReference type="SUPFAM" id="SSF58014">
    <property type="entry name" value="Coiled-coil domain of nucleotide exchange factor GrpE"/>
    <property type="match status" value="1"/>
</dbReference>
<keyword evidence="2 4" id="KW-0346">Stress response</keyword>
<dbReference type="Gene3D" id="3.90.20.20">
    <property type="match status" value="1"/>
</dbReference>
<comment type="subunit">
    <text evidence="4">Homodimer.</text>
</comment>
<dbReference type="Gene3D" id="2.30.22.10">
    <property type="entry name" value="Head domain of nucleotide exchange factor GrpE"/>
    <property type="match status" value="1"/>
</dbReference>
<dbReference type="EMBL" id="QWFX01000016">
    <property type="protein sequence ID" value="RIJ26626.1"/>
    <property type="molecule type" value="Genomic_DNA"/>
</dbReference>
<evidence type="ECO:0000256" key="5">
    <source>
        <dbReference type="RuleBase" id="RU004478"/>
    </source>
</evidence>
<dbReference type="GO" id="GO:0051082">
    <property type="term" value="F:unfolded protein binding"/>
    <property type="evidence" value="ECO:0007669"/>
    <property type="project" value="TreeGrafter"/>
</dbReference>
<accession>A0A399R4V6</accession>
<dbReference type="CDD" id="cd00446">
    <property type="entry name" value="GrpE"/>
    <property type="match status" value="1"/>
</dbReference>
<sequence length="199" mass="21370">MNEDQKRPEEAVETETLDAGSPESEKLEEAAVADNQDPDPEIRIAELEGEVQALKDQVLRAHAEMDNVRKRTAKEVVDARVYAVEKFAGDLLNVSDNLARALGALPDEERDALTEAGKNLLGGIEMTQKELHTVLARHGVTAIDAAPGAAFDPNQHQAVSQIPSDQPSGAIAETFQTGWKIGERVLRAAMVAVSAGKPS</sequence>
<dbReference type="PANTHER" id="PTHR21237">
    <property type="entry name" value="GRPE PROTEIN"/>
    <property type="match status" value="1"/>
</dbReference>
<dbReference type="RefSeq" id="WP_119377519.1">
    <property type="nucleotide sequence ID" value="NZ_QWFX01000016.1"/>
</dbReference>
<dbReference type="InterPro" id="IPR009012">
    <property type="entry name" value="GrpE_head"/>
</dbReference>
<keyword evidence="4" id="KW-0963">Cytoplasm</keyword>
<evidence type="ECO:0000256" key="2">
    <source>
        <dbReference type="ARBA" id="ARBA00023016"/>
    </source>
</evidence>
<evidence type="ECO:0000256" key="6">
    <source>
        <dbReference type="SAM" id="Coils"/>
    </source>
</evidence>
<gene>
    <name evidence="4 8" type="primary">grpE</name>
    <name evidence="8" type="ORF">D1223_16865</name>
</gene>
<keyword evidence="6" id="KW-0175">Coiled coil</keyword>
<evidence type="ECO:0000256" key="3">
    <source>
        <dbReference type="ARBA" id="ARBA00023186"/>
    </source>
</evidence>
<feature type="compositionally biased region" description="Basic and acidic residues" evidence="7">
    <location>
        <begin position="1"/>
        <end position="10"/>
    </location>
</feature>
<dbReference type="HAMAP" id="MF_01151">
    <property type="entry name" value="GrpE"/>
    <property type="match status" value="1"/>
</dbReference>